<feature type="domain" description="F-box" evidence="3">
    <location>
        <begin position="119"/>
        <end position="165"/>
    </location>
</feature>
<dbReference type="GO" id="GO:0015629">
    <property type="term" value="C:actin cytoskeleton"/>
    <property type="evidence" value="ECO:0000318"/>
    <property type="project" value="GO_Central"/>
</dbReference>
<dbReference type="PROSITE" id="PS50181">
    <property type="entry name" value="FBOX"/>
    <property type="match status" value="1"/>
</dbReference>
<dbReference type="SUPFAM" id="SSF53067">
    <property type="entry name" value="Actin-like ATPase domain"/>
    <property type="match status" value="2"/>
</dbReference>
<dbReference type="SMART" id="SM00268">
    <property type="entry name" value="ACTIN"/>
    <property type="match status" value="1"/>
</dbReference>
<gene>
    <name evidence="4" type="ORF">KFL_003500040</name>
</gene>
<organism evidence="4 5">
    <name type="scientific">Klebsormidium nitens</name>
    <name type="common">Green alga</name>
    <name type="synonym">Ulothrix nitens</name>
    <dbReference type="NCBI Taxonomy" id="105231"/>
    <lineage>
        <taxon>Eukaryota</taxon>
        <taxon>Viridiplantae</taxon>
        <taxon>Streptophyta</taxon>
        <taxon>Klebsormidiophyceae</taxon>
        <taxon>Klebsormidiales</taxon>
        <taxon>Klebsormidiaceae</taxon>
        <taxon>Klebsormidium</taxon>
    </lineage>
</organism>
<dbReference type="InterPro" id="IPR043129">
    <property type="entry name" value="ATPase_NBD"/>
</dbReference>
<comment type="similarity">
    <text evidence="1">Belongs to the actin family.</text>
</comment>
<evidence type="ECO:0000256" key="1">
    <source>
        <dbReference type="RuleBase" id="RU000487"/>
    </source>
</evidence>
<dbReference type="OMA" id="WDAIFFA"/>
<dbReference type="InterPro" id="IPR001810">
    <property type="entry name" value="F-box_dom"/>
</dbReference>
<dbReference type="AlphaFoldDB" id="A0A1Y1IBP6"/>
<reference evidence="4 5" key="1">
    <citation type="journal article" date="2014" name="Nat. Commun.">
        <title>Klebsormidium flaccidum genome reveals primary factors for plant terrestrial adaptation.</title>
        <authorList>
            <person name="Hori K."/>
            <person name="Maruyama F."/>
            <person name="Fujisawa T."/>
            <person name="Togashi T."/>
            <person name="Yamamoto N."/>
            <person name="Seo M."/>
            <person name="Sato S."/>
            <person name="Yamada T."/>
            <person name="Mori H."/>
            <person name="Tajima N."/>
            <person name="Moriyama T."/>
            <person name="Ikeuchi M."/>
            <person name="Watanabe M."/>
            <person name="Wada H."/>
            <person name="Kobayashi K."/>
            <person name="Saito M."/>
            <person name="Masuda T."/>
            <person name="Sasaki-Sekimoto Y."/>
            <person name="Mashiguchi K."/>
            <person name="Awai K."/>
            <person name="Shimojima M."/>
            <person name="Masuda S."/>
            <person name="Iwai M."/>
            <person name="Nobusawa T."/>
            <person name="Narise T."/>
            <person name="Kondo S."/>
            <person name="Saito H."/>
            <person name="Sato R."/>
            <person name="Murakawa M."/>
            <person name="Ihara Y."/>
            <person name="Oshima-Yamada Y."/>
            <person name="Ohtaka K."/>
            <person name="Satoh M."/>
            <person name="Sonobe K."/>
            <person name="Ishii M."/>
            <person name="Ohtani R."/>
            <person name="Kanamori-Sato M."/>
            <person name="Honoki R."/>
            <person name="Miyazaki D."/>
            <person name="Mochizuki H."/>
            <person name="Umetsu J."/>
            <person name="Higashi K."/>
            <person name="Shibata D."/>
            <person name="Kamiya Y."/>
            <person name="Sato N."/>
            <person name="Nakamura Y."/>
            <person name="Tabata S."/>
            <person name="Ida S."/>
            <person name="Kurokawa K."/>
            <person name="Ohta H."/>
        </authorList>
    </citation>
    <scope>NUCLEOTIDE SEQUENCE [LARGE SCALE GENOMIC DNA]</scope>
    <source>
        <strain evidence="4 5">NIES-2285</strain>
    </source>
</reference>
<dbReference type="Proteomes" id="UP000054558">
    <property type="component" value="Unassembled WGS sequence"/>
</dbReference>
<evidence type="ECO:0000256" key="2">
    <source>
        <dbReference type="SAM" id="MobiDB-lite"/>
    </source>
</evidence>
<dbReference type="Gene3D" id="3.90.640.10">
    <property type="entry name" value="Actin, Chain A, domain 4"/>
    <property type="match status" value="1"/>
</dbReference>
<dbReference type="InterPro" id="IPR036047">
    <property type="entry name" value="F-box-like_dom_sf"/>
</dbReference>
<proteinExistence type="inferred from homology"/>
<dbReference type="Gene3D" id="3.30.420.40">
    <property type="match status" value="2"/>
</dbReference>
<keyword evidence="5" id="KW-1185">Reference proteome</keyword>
<dbReference type="SUPFAM" id="SSF81383">
    <property type="entry name" value="F-box domain"/>
    <property type="match status" value="1"/>
</dbReference>
<dbReference type="OrthoDB" id="7340501at2759"/>
<evidence type="ECO:0000259" key="3">
    <source>
        <dbReference type="PROSITE" id="PS50181"/>
    </source>
</evidence>
<evidence type="ECO:0000313" key="5">
    <source>
        <dbReference type="Proteomes" id="UP000054558"/>
    </source>
</evidence>
<dbReference type="Pfam" id="PF12937">
    <property type="entry name" value="F-box-like"/>
    <property type="match status" value="1"/>
</dbReference>
<dbReference type="PANTHER" id="PTHR11937">
    <property type="entry name" value="ACTIN"/>
    <property type="match status" value="1"/>
</dbReference>
<name>A0A1Y1IBP6_KLENI</name>
<evidence type="ECO:0000313" key="4">
    <source>
        <dbReference type="EMBL" id="GAQ87392.1"/>
    </source>
</evidence>
<dbReference type="SMART" id="SM00256">
    <property type="entry name" value="FBOX"/>
    <property type="match status" value="1"/>
</dbReference>
<feature type="region of interest" description="Disordered" evidence="2">
    <location>
        <begin position="1"/>
        <end position="57"/>
    </location>
</feature>
<dbReference type="InterPro" id="IPR004000">
    <property type="entry name" value="Actin"/>
</dbReference>
<dbReference type="STRING" id="105231.A0A1Y1IBP6"/>
<feature type="compositionally biased region" description="Low complexity" evidence="2">
    <location>
        <begin position="24"/>
        <end position="38"/>
    </location>
</feature>
<sequence length="562" mass="61610">MALATAGGKETTKNGGSMKGNSYLAPGDDLPPLLRGGLQISWPKRTPQTMSQNPAGLAATERSPLAVLGRFWRLLMAWFQAVFAKLGGKRTDASDPNLVSLSDGSQLLSGRSGSGGDGSYTMEDLPPEVLARVLALVPARQLAQCSAVCRLWRQVAAADSLWERHWERDEKGYEAGPYAEKYLRLGRRAISAHPPPLPPRLQTFAARCQLPRCVVVDAGSGYCKYGWSEQLRPQGTVPTFLEFGNIESPTLPRLKKLYSAVFNSLGAKAPQQPVIISEPLCYNADPEASRQQRRSFRQMTCEVLFDKLKVPAICSVDQAFLALTAAQMRSGIVVNIGFRNTTILPVLNGRPLRPLTSGLLALGAMRLTTVLSDLMDRAHLHYMSMFTVRTIKEELCYVAQNYDEEMDKPLTKASCDVRGEGVFDLDQQRFQAPEILFQPALCGSPQEEGLAQLVATCMEKCAKVPVADPEDAGWFQNVLLMGGSACIPGLPERLQKDVTSLVPSNLRSHVRVIPPTHGPHAPWFGAKVISNLSTMPGAWCITREQYHKLGMDFVHAMSCDDD</sequence>
<dbReference type="Pfam" id="PF00022">
    <property type="entry name" value="Actin"/>
    <property type="match status" value="1"/>
</dbReference>
<protein>
    <submittedName>
        <fullName evidence="4">Actin and related proteins</fullName>
    </submittedName>
</protein>
<dbReference type="EMBL" id="DF237299">
    <property type="protein sequence ID" value="GAQ87392.1"/>
    <property type="molecule type" value="Genomic_DNA"/>
</dbReference>
<accession>A0A1Y1IBP6</accession>
<dbReference type="Gene3D" id="1.20.1280.50">
    <property type="match status" value="1"/>
</dbReference>